<dbReference type="SUPFAM" id="SSF53474">
    <property type="entry name" value="alpha/beta-Hydrolases"/>
    <property type="match status" value="1"/>
</dbReference>
<comment type="caution">
    <text evidence="2">The sequence shown here is derived from an EMBL/GenBank/DDBJ whole genome shotgun (WGS) entry which is preliminary data.</text>
</comment>
<name>A0ABU1PDV8_9BURK</name>
<dbReference type="EMBL" id="JAVDSJ010000003">
    <property type="protein sequence ID" value="MDR6584111.1"/>
    <property type="molecule type" value="Genomic_DNA"/>
</dbReference>
<accession>A0ABU1PDV8</accession>
<dbReference type="InterPro" id="IPR029058">
    <property type="entry name" value="AB_hydrolase_fold"/>
</dbReference>
<reference evidence="2 3" key="1">
    <citation type="submission" date="2023-07" db="EMBL/GenBank/DDBJ databases">
        <title>Sorghum-associated microbial communities from plants grown in Nebraska, USA.</title>
        <authorList>
            <person name="Schachtman D."/>
        </authorList>
    </citation>
    <scope>NUCLEOTIDE SEQUENCE [LARGE SCALE GENOMIC DNA]</scope>
    <source>
        <strain evidence="2 3">596</strain>
    </source>
</reference>
<sequence length="336" mass="37436">MNINTNRLLRAFMALLWMWGYANAWAGTVGFQEQTTYDERGQVLKLAIWYPTSSPVQTVSLGWTTQDLAMEGTMAGGKHPLILISHGTGGTYLSHYDTAVALAQAGFIAAAVLHPGDNALDQSRRLFILERPAHVRRALDYLQQQWRDHEQIDDDRIGIFGFSAGGFTALVNIGGKPDMGSIAPFCLQHPRHFACQLIAQETAPGQAATMPLPERQEQDARIKAAVIAAPALGFTFANRLQGVSVPVQLWRAEDDQILPHPWYAEEVLRALPPTPQYHVVLHAGHFDFLAPCSPMMAQRLPEICNSAPGFDRTNFHRHFNEEVVAFFRQTLVKRDD</sequence>
<keyword evidence="3" id="KW-1185">Reference proteome</keyword>
<dbReference type="InterPro" id="IPR016986">
    <property type="entry name" value="UCP031982_abhydr"/>
</dbReference>
<dbReference type="GO" id="GO:0016787">
    <property type="term" value="F:hydrolase activity"/>
    <property type="evidence" value="ECO:0007669"/>
    <property type="project" value="UniProtKB-KW"/>
</dbReference>
<dbReference type="PIRSF" id="PIRSF031982">
    <property type="entry name" value="UCP031982_abhydr"/>
    <property type="match status" value="1"/>
</dbReference>
<keyword evidence="2" id="KW-0378">Hydrolase</keyword>
<feature type="chain" id="PRO_5047060645" evidence="1">
    <location>
        <begin position="27"/>
        <end position="336"/>
    </location>
</feature>
<proteinExistence type="predicted"/>
<feature type="signal peptide" evidence="1">
    <location>
        <begin position="1"/>
        <end position="26"/>
    </location>
</feature>
<keyword evidence="1" id="KW-0732">Signal</keyword>
<organism evidence="2 3">
    <name type="scientific">Herbaspirillum frisingense</name>
    <dbReference type="NCBI Taxonomy" id="92645"/>
    <lineage>
        <taxon>Bacteria</taxon>
        <taxon>Pseudomonadati</taxon>
        <taxon>Pseudomonadota</taxon>
        <taxon>Betaproteobacteria</taxon>
        <taxon>Burkholderiales</taxon>
        <taxon>Oxalobacteraceae</taxon>
        <taxon>Herbaspirillum</taxon>
    </lineage>
</organism>
<evidence type="ECO:0000256" key="1">
    <source>
        <dbReference type="SAM" id="SignalP"/>
    </source>
</evidence>
<dbReference type="Gene3D" id="3.40.50.1820">
    <property type="entry name" value="alpha/beta hydrolase"/>
    <property type="match status" value="1"/>
</dbReference>
<protein>
    <submittedName>
        <fullName evidence="2">Dienelactone hydrolase</fullName>
    </submittedName>
</protein>
<dbReference type="PANTHER" id="PTHR22946">
    <property type="entry name" value="DIENELACTONE HYDROLASE DOMAIN-CONTAINING PROTEIN-RELATED"/>
    <property type="match status" value="1"/>
</dbReference>
<evidence type="ECO:0000313" key="3">
    <source>
        <dbReference type="Proteomes" id="UP001260715"/>
    </source>
</evidence>
<gene>
    <name evidence="2" type="ORF">J2W50_002321</name>
</gene>
<dbReference type="InterPro" id="IPR050261">
    <property type="entry name" value="FrsA_esterase"/>
</dbReference>
<evidence type="ECO:0000313" key="2">
    <source>
        <dbReference type="EMBL" id="MDR6584111.1"/>
    </source>
</evidence>
<dbReference type="RefSeq" id="WP_102664138.1">
    <property type="nucleotide sequence ID" value="NZ_JAVDSJ010000003.1"/>
</dbReference>
<dbReference type="Proteomes" id="UP001260715">
    <property type="component" value="Unassembled WGS sequence"/>
</dbReference>